<comment type="subcellular location">
    <subcellularLocation>
        <location evidence="1">Cell membrane</location>
        <topology evidence="1">Single-pass type I membrane protein</topology>
    </subcellularLocation>
</comment>
<dbReference type="Pfam" id="PF00139">
    <property type="entry name" value="Lectin_legB"/>
    <property type="match status" value="1"/>
</dbReference>
<keyword evidence="9 20" id="KW-0732">Signal</keyword>
<dbReference type="InterPro" id="IPR001220">
    <property type="entry name" value="Legume_lectin_dom"/>
</dbReference>
<evidence type="ECO:0000256" key="6">
    <source>
        <dbReference type="ARBA" id="ARBA00022527"/>
    </source>
</evidence>
<feature type="domain" description="Protein kinase" evidence="21">
    <location>
        <begin position="377"/>
        <end position="574"/>
    </location>
</feature>
<evidence type="ECO:0000256" key="2">
    <source>
        <dbReference type="ARBA" id="ARBA00008536"/>
    </source>
</evidence>
<gene>
    <name evidence="22" type="ORF">C5167_018864</name>
</gene>
<evidence type="ECO:0000256" key="18">
    <source>
        <dbReference type="PROSITE-ProRule" id="PRU10141"/>
    </source>
</evidence>
<dbReference type="AlphaFoldDB" id="A0A4Y7ING5"/>
<evidence type="ECO:0000256" key="4">
    <source>
        <dbReference type="ARBA" id="ARBA00012513"/>
    </source>
</evidence>
<proteinExistence type="inferred from homology"/>
<evidence type="ECO:0000256" key="1">
    <source>
        <dbReference type="ARBA" id="ARBA00004251"/>
    </source>
</evidence>
<keyword evidence="17" id="KW-0325">Glycoprotein</keyword>
<evidence type="ECO:0000256" key="20">
    <source>
        <dbReference type="SAM" id="SignalP"/>
    </source>
</evidence>
<dbReference type="PROSITE" id="PS00107">
    <property type="entry name" value="PROTEIN_KINASE_ATP"/>
    <property type="match status" value="1"/>
</dbReference>
<feature type="signal peptide" evidence="20">
    <location>
        <begin position="1"/>
        <end position="17"/>
    </location>
</feature>
<dbReference type="STRING" id="3469.A0A4Y7ING5"/>
<dbReference type="GO" id="GO:0005886">
    <property type="term" value="C:plasma membrane"/>
    <property type="evidence" value="ECO:0007669"/>
    <property type="project" value="UniProtKB-SubCell"/>
</dbReference>
<dbReference type="FunFam" id="2.60.120.200:FF:000112">
    <property type="entry name" value="L-type lectin-domain containing receptor kinase V.9"/>
    <property type="match status" value="1"/>
</dbReference>
<dbReference type="PROSITE" id="PS50011">
    <property type="entry name" value="PROTEIN_KINASE_DOM"/>
    <property type="match status" value="1"/>
</dbReference>
<name>A0A4Y7ING5_PAPSO</name>
<evidence type="ECO:0000256" key="3">
    <source>
        <dbReference type="ARBA" id="ARBA00010217"/>
    </source>
</evidence>
<keyword evidence="5" id="KW-1003">Cell membrane</keyword>
<dbReference type="Pfam" id="PF00069">
    <property type="entry name" value="Pkinase"/>
    <property type="match status" value="1"/>
</dbReference>
<keyword evidence="14 19" id="KW-1133">Transmembrane helix</keyword>
<evidence type="ECO:0000256" key="7">
    <source>
        <dbReference type="ARBA" id="ARBA00022679"/>
    </source>
</evidence>
<evidence type="ECO:0000256" key="15">
    <source>
        <dbReference type="ARBA" id="ARBA00023136"/>
    </source>
</evidence>
<dbReference type="EC" id="2.7.11.1" evidence="4"/>
<evidence type="ECO:0000256" key="5">
    <source>
        <dbReference type="ARBA" id="ARBA00022475"/>
    </source>
</evidence>
<dbReference type="InterPro" id="IPR000719">
    <property type="entry name" value="Prot_kinase_dom"/>
</dbReference>
<dbReference type="GO" id="GO:0004674">
    <property type="term" value="F:protein serine/threonine kinase activity"/>
    <property type="evidence" value="ECO:0007669"/>
    <property type="project" value="UniProtKB-KW"/>
</dbReference>
<comment type="similarity">
    <text evidence="2">In the N-terminal section; belongs to the leguminous lectin family.</text>
</comment>
<feature type="transmembrane region" description="Helical" evidence="19">
    <location>
        <begin position="323"/>
        <end position="344"/>
    </location>
</feature>
<dbReference type="SUPFAM" id="SSF49899">
    <property type="entry name" value="Concanavalin A-like lectins/glucanases"/>
    <property type="match status" value="1"/>
</dbReference>
<keyword evidence="16" id="KW-0675">Receptor</keyword>
<evidence type="ECO:0000256" key="12">
    <source>
        <dbReference type="ARBA" id="ARBA00022777"/>
    </source>
</evidence>
<dbReference type="InterPro" id="IPR011009">
    <property type="entry name" value="Kinase-like_dom_sf"/>
</dbReference>
<dbReference type="Gene3D" id="2.60.120.200">
    <property type="match status" value="1"/>
</dbReference>
<evidence type="ECO:0000256" key="9">
    <source>
        <dbReference type="ARBA" id="ARBA00022729"/>
    </source>
</evidence>
<dbReference type="InterPro" id="IPR008271">
    <property type="entry name" value="Ser/Thr_kinase_AS"/>
</dbReference>
<dbReference type="FunFam" id="3.30.200.20:FF:000112">
    <property type="entry name" value="Lectin-domain containing receptor kinase A4.3"/>
    <property type="match status" value="1"/>
</dbReference>
<keyword evidence="13 18" id="KW-0067">ATP-binding</keyword>
<evidence type="ECO:0000256" key="19">
    <source>
        <dbReference type="SAM" id="Phobius"/>
    </source>
</evidence>
<dbReference type="PANTHER" id="PTHR27007">
    <property type="match status" value="1"/>
</dbReference>
<dbReference type="InterPro" id="IPR013320">
    <property type="entry name" value="ConA-like_dom_sf"/>
</dbReference>
<dbReference type="PROSITE" id="PS00108">
    <property type="entry name" value="PROTEIN_KINASE_ST"/>
    <property type="match status" value="1"/>
</dbReference>
<evidence type="ECO:0000259" key="21">
    <source>
        <dbReference type="PROSITE" id="PS50011"/>
    </source>
</evidence>
<evidence type="ECO:0000313" key="22">
    <source>
        <dbReference type="EMBL" id="RZC50423.1"/>
    </source>
</evidence>
<keyword evidence="12" id="KW-0418">Kinase</keyword>
<dbReference type="EMBL" id="CM010716">
    <property type="protein sequence ID" value="RZC50423.1"/>
    <property type="molecule type" value="Genomic_DNA"/>
</dbReference>
<evidence type="ECO:0000256" key="13">
    <source>
        <dbReference type="ARBA" id="ARBA00022840"/>
    </source>
</evidence>
<keyword evidence="8 19" id="KW-0812">Transmembrane</keyword>
<reference evidence="22 23" key="1">
    <citation type="journal article" date="2018" name="Science">
        <title>The opium poppy genome and morphinan production.</title>
        <authorList>
            <person name="Guo L."/>
            <person name="Winzer T."/>
            <person name="Yang X."/>
            <person name="Li Y."/>
            <person name="Ning Z."/>
            <person name="He Z."/>
            <person name="Teodor R."/>
            <person name="Lu Y."/>
            <person name="Bowser T.A."/>
            <person name="Graham I.A."/>
            <person name="Ye K."/>
        </authorList>
    </citation>
    <scope>NUCLEOTIDE SEQUENCE [LARGE SCALE GENOMIC DNA]</scope>
    <source>
        <strain evidence="23">cv. HN1</strain>
        <tissue evidence="22">Leaves</tissue>
    </source>
</reference>
<keyword evidence="6" id="KW-0723">Serine/threonine-protein kinase</keyword>
<feature type="chain" id="PRO_5021377879" description="non-specific serine/threonine protein kinase" evidence="20">
    <location>
        <begin position="18"/>
        <end position="574"/>
    </location>
</feature>
<evidence type="ECO:0000256" key="16">
    <source>
        <dbReference type="ARBA" id="ARBA00023170"/>
    </source>
</evidence>
<dbReference type="GO" id="GO:0002229">
    <property type="term" value="P:defense response to oomycetes"/>
    <property type="evidence" value="ECO:0007669"/>
    <property type="project" value="UniProtKB-ARBA"/>
</dbReference>
<dbReference type="FunFam" id="1.10.510.10:FF:000240">
    <property type="entry name" value="Lectin-domain containing receptor kinase A4.3"/>
    <property type="match status" value="1"/>
</dbReference>
<keyword evidence="11 18" id="KW-0547">Nucleotide-binding</keyword>
<dbReference type="SMART" id="SM00220">
    <property type="entry name" value="S_TKc"/>
    <property type="match status" value="1"/>
</dbReference>
<dbReference type="OMA" id="LMCSHPI"/>
<dbReference type="GO" id="GO:0005524">
    <property type="term" value="F:ATP binding"/>
    <property type="evidence" value="ECO:0007669"/>
    <property type="project" value="UniProtKB-UniRule"/>
</dbReference>
<dbReference type="CDD" id="cd06899">
    <property type="entry name" value="lectin_legume_LecRK_Arcelin_ConA"/>
    <property type="match status" value="1"/>
</dbReference>
<keyword evidence="23" id="KW-1185">Reference proteome</keyword>
<evidence type="ECO:0000313" key="23">
    <source>
        <dbReference type="Proteomes" id="UP000316621"/>
    </source>
</evidence>
<evidence type="ECO:0000256" key="17">
    <source>
        <dbReference type="ARBA" id="ARBA00023180"/>
    </source>
</evidence>
<evidence type="ECO:0000256" key="8">
    <source>
        <dbReference type="ARBA" id="ARBA00022692"/>
    </source>
</evidence>
<evidence type="ECO:0000256" key="14">
    <source>
        <dbReference type="ARBA" id="ARBA00022989"/>
    </source>
</evidence>
<comment type="similarity">
    <text evidence="3">In the C-terminal section; belongs to the protein kinase superfamily. Ser/Thr protein kinase family.</text>
</comment>
<keyword evidence="10" id="KW-0430">Lectin</keyword>
<dbReference type="InterPro" id="IPR017441">
    <property type="entry name" value="Protein_kinase_ATP_BS"/>
</dbReference>
<evidence type="ECO:0000256" key="11">
    <source>
        <dbReference type="ARBA" id="ARBA00022741"/>
    </source>
</evidence>
<keyword evidence="15 19" id="KW-0472">Membrane</keyword>
<keyword evidence="7" id="KW-0808">Transferase</keyword>
<dbReference type="SUPFAM" id="SSF56112">
    <property type="entry name" value="Protein kinase-like (PK-like)"/>
    <property type="match status" value="1"/>
</dbReference>
<dbReference type="Gene3D" id="3.30.200.20">
    <property type="entry name" value="Phosphorylase Kinase, domain 1"/>
    <property type="match status" value="1"/>
</dbReference>
<dbReference type="Gene3D" id="1.10.510.10">
    <property type="entry name" value="Transferase(Phosphotransferase) domain 1"/>
    <property type="match status" value="1"/>
</dbReference>
<dbReference type="GO" id="GO:0030246">
    <property type="term" value="F:carbohydrate binding"/>
    <property type="evidence" value="ECO:0007669"/>
    <property type="project" value="UniProtKB-KW"/>
</dbReference>
<organism evidence="22 23">
    <name type="scientific">Papaver somniferum</name>
    <name type="common">Opium poppy</name>
    <dbReference type="NCBI Taxonomy" id="3469"/>
    <lineage>
        <taxon>Eukaryota</taxon>
        <taxon>Viridiplantae</taxon>
        <taxon>Streptophyta</taxon>
        <taxon>Embryophyta</taxon>
        <taxon>Tracheophyta</taxon>
        <taxon>Spermatophyta</taxon>
        <taxon>Magnoliopsida</taxon>
        <taxon>Ranunculales</taxon>
        <taxon>Papaveraceae</taxon>
        <taxon>Papaveroideae</taxon>
        <taxon>Papaver</taxon>
    </lineage>
</organism>
<dbReference type="InterPro" id="IPR050528">
    <property type="entry name" value="L-type_Lectin-RKs"/>
</dbReference>
<evidence type="ECO:0000256" key="10">
    <source>
        <dbReference type="ARBA" id="ARBA00022734"/>
    </source>
</evidence>
<dbReference type="Proteomes" id="UP000316621">
    <property type="component" value="Chromosome 2"/>
</dbReference>
<protein>
    <recommendedName>
        <fullName evidence="4">non-specific serine/threonine protein kinase</fullName>
        <ecNumber evidence="4">2.7.11.1</ecNumber>
    </recommendedName>
</protein>
<dbReference type="Gramene" id="RZC50423">
    <property type="protein sequence ID" value="RZC50423"/>
    <property type="gene ID" value="C5167_018864"/>
</dbReference>
<sequence length="574" mass="63748">MVLVALVLSVQSLLSLSQEVVQIDGINNGGGFVYNGFKDAASNLRFGNGIADITSNGLLRLTNNFSGSHEIGHAFYSRPLRLKNIEQNSSTAPKNNRPNGTVFSFSTSFIFSIEREDPKTPDSGSAGEGIAFVLAPQAELPGVNENGYLGLFNSSNVGRSTNHVLAVELDTVYTKEYDTIEGQHIGIDINNLRSEKSEPPKYYTGSDGTYRNISLTSGDRIQVWIEYDSMSKKLNVTVAPITEPKPEIPLLSYRKDLSAIILDSMYAGFSSSTSSALTSHYIWGWSFRINGTAPPIDLSPLSESPRRKMDDRKQNIFGVELPIMIPILVLTFILGIIVVVGVLFRYSKSTDGVEDLEQNYGRLKFSYRDLFIATKGFRKKQLLGIGGFGMVYKGVLPSSKTKIAVKRISHDSKQGMREFISEIISIGHLRHRNLVQLLGYCRRNKELLLVYDFMPNGSLDNWNQRFQIIKGVACGLIYLHEEWEQVVIHRDIKASNVLLYGEMNARLGDFGLARLYNRGTNPQTTNVVGTLGYMAPEMTKTGRVTTSSDVFAFGAFLLEVACSRRPVELHKSET</sequence>
<accession>A0A4Y7ING5</accession>
<feature type="binding site" evidence="18">
    <location>
        <position position="406"/>
    </location>
    <ligand>
        <name>ATP</name>
        <dbReference type="ChEBI" id="CHEBI:30616"/>
    </ligand>
</feature>